<keyword evidence="3" id="KW-0964">Secreted</keyword>
<dbReference type="InterPro" id="IPR011042">
    <property type="entry name" value="6-blade_b-propeller_TolB-like"/>
</dbReference>
<feature type="domain" description="Folate receptor-like" evidence="8">
    <location>
        <begin position="37"/>
        <end position="151"/>
    </location>
</feature>
<sequence>MILSILNLILLFASICRSDGHPQCLDFRPPFKPIEINFCREYSQYGCCTSLKDKYIEREYNYIIRNFNNNASCFYSIKDMLCLECHPYAAHIFDIEIKSTRAEKGFLFPGLCKNFCYEFFENCRSLLSQIYRNDGLTNFINSSLNLSFCEWAQISNPYCYPSIKFLPNDTETETSNNTVFLCVETSRESYFNPLFGTHSNDGSQRLFIVEQRGTVFIVDHNGMKYEKPFLNITEKVLNSGSAWDERGLLCLVFHPQYKTNGRFFLYYSAEKKSYPLSSNKSNDHVVRISEFTVDPLNPNMADHNSELVLLEINQPEDNHNGGMMLFGDDGYLYISVGDGGGRGDQHGEIGNGLNMSSFLGKLLRIEVDSDNFLYSIPEENPFVNNSNTKPEIYAFGVRNSWRCSKDRGTSLQKSKNRVFPGKIFCGDVGQNQVEEINLINKGGNYGWRAFEGHNCYDEKLCFQKFENLNFPILSYNHSIGQSIVGGYVYRGCENPSLYGKYLYADTMNGRMFLAEEKKGVWESKLILTANKNICNNGLHQNYYKHILSFAENEAGELFILAVKYPHPLKSFGKIYKLVDPLKRGDPETCINNPQKPIPLNTINRRKIYKNKNKAQQKETIIQTRSM</sequence>
<name>A0ABM4D5K9_HYDVU</name>
<evidence type="ECO:0000256" key="5">
    <source>
        <dbReference type="ARBA" id="ARBA00023157"/>
    </source>
</evidence>
<evidence type="ECO:0000256" key="2">
    <source>
        <dbReference type="ARBA" id="ARBA00010658"/>
    </source>
</evidence>
<evidence type="ECO:0000256" key="3">
    <source>
        <dbReference type="ARBA" id="ARBA00022525"/>
    </source>
</evidence>
<dbReference type="InterPro" id="IPR018143">
    <property type="entry name" value="Folate_rcpt-like"/>
</dbReference>
<evidence type="ECO:0000256" key="1">
    <source>
        <dbReference type="ARBA" id="ARBA00004613"/>
    </source>
</evidence>
<dbReference type="RefSeq" id="XP_065669579.1">
    <property type="nucleotide sequence ID" value="XM_065813507.1"/>
</dbReference>
<evidence type="ECO:0000313" key="10">
    <source>
        <dbReference type="Proteomes" id="UP001652625"/>
    </source>
</evidence>
<evidence type="ECO:0000256" key="4">
    <source>
        <dbReference type="ARBA" id="ARBA00022729"/>
    </source>
</evidence>
<keyword evidence="6" id="KW-0325">Glycoprotein</keyword>
<evidence type="ECO:0000313" key="11">
    <source>
        <dbReference type="RefSeq" id="XP_065669579.1"/>
    </source>
</evidence>
<dbReference type="PANTHER" id="PTHR19328:SF75">
    <property type="entry name" value="ALDOSE SUGAR DEHYDROGENASE YLII"/>
    <property type="match status" value="1"/>
</dbReference>
<dbReference type="InterPro" id="IPR011041">
    <property type="entry name" value="Quinoprot_gluc/sorb_DH_b-prop"/>
</dbReference>
<dbReference type="GeneID" id="100209584"/>
<reference evidence="11" key="1">
    <citation type="submission" date="2025-08" db="UniProtKB">
        <authorList>
            <consortium name="RefSeq"/>
        </authorList>
    </citation>
    <scope>IDENTIFICATION</scope>
</reference>
<evidence type="ECO:0000259" key="8">
    <source>
        <dbReference type="Pfam" id="PF03024"/>
    </source>
</evidence>
<accession>A0ABM4D5K9</accession>
<dbReference type="Pfam" id="PF03024">
    <property type="entry name" value="Folate_rec"/>
    <property type="match status" value="1"/>
</dbReference>
<dbReference type="SUPFAM" id="SSF50952">
    <property type="entry name" value="Soluble quinoprotein glucose dehydrogenase"/>
    <property type="match status" value="1"/>
</dbReference>
<dbReference type="InterPro" id="IPR012938">
    <property type="entry name" value="Glc/Sorbosone_DH"/>
</dbReference>
<keyword evidence="10" id="KW-1185">Reference proteome</keyword>
<proteinExistence type="inferred from homology"/>
<feature type="signal peptide" evidence="7">
    <location>
        <begin position="1"/>
        <end position="18"/>
    </location>
</feature>
<keyword evidence="4 7" id="KW-0732">Signal</keyword>
<dbReference type="Gene3D" id="2.120.10.30">
    <property type="entry name" value="TolB, C-terminal domain"/>
    <property type="match status" value="1"/>
</dbReference>
<gene>
    <name evidence="11" type="primary">LOC100209584</name>
</gene>
<evidence type="ECO:0000256" key="7">
    <source>
        <dbReference type="SAM" id="SignalP"/>
    </source>
</evidence>
<organism evidence="10 11">
    <name type="scientific">Hydra vulgaris</name>
    <name type="common">Hydra</name>
    <name type="synonym">Hydra attenuata</name>
    <dbReference type="NCBI Taxonomy" id="6087"/>
    <lineage>
        <taxon>Eukaryota</taxon>
        <taxon>Metazoa</taxon>
        <taxon>Cnidaria</taxon>
        <taxon>Hydrozoa</taxon>
        <taxon>Hydroidolina</taxon>
        <taxon>Anthoathecata</taxon>
        <taxon>Aplanulata</taxon>
        <taxon>Hydridae</taxon>
        <taxon>Hydra</taxon>
    </lineage>
</organism>
<protein>
    <submittedName>
        <fullName evidence="11">HHIP-like protein 2 isoform X2</fullName>
    </submittedName>
</protein>
<dbReference type="Proteomes" id="UP001652625">
    <property type="component" value="Chromosome 12"/>
</dbReference>
<comment type="similarity">
    <text evidence="2">Belongs to the HHIP family.</text>
</comment>
<comment type="subcellular location">
    <subcellularLocation>
        <location evidence="1">Secreted</location>
    </subcellularLocation>
</comment>
<evidence type="ECO:0000259" key="9">
    <source>
        <dbReference type="Pfam" id="PF07995"/>
    </source>
</evidence>
<dbReference type="Pfam" id="PF07995">
    <property type="entry name" value="GSDH"/>
    <property type="match status" value="1"/>
</dbReference>
<feature type="domain" description="Glucose/Sorbosone dehydrogenase" evidence="9">
    <location>
        <begin position="204"/>
        <end position="504"/>
    </location>
</feature>
<feature type="chain" id="PRO_5046261456" evidence="7">
    <location>
        <begin position="19"/>
        <end position="626"/>
    </location>
</feature>
<evidence type="ECO:0000256" key="6">
    <source>
        <dbReference type="ARBA" id="ARBA00023180"/>
    </source>
</evidence>
<keyword evidence="5" id="KW-1015">Disulfide bond</keyword>
<dbReference type="PANTHER" id="PTHR19328">
    <property type="entry name" value="HEDGEHOG-INTERACTING PROTEIN"/>
    <property type="match status" value="1"/>
</dbReference>